<keyword evidence="3" id="KW-1185">Reference proteome</keyword>
<sequence>MTIKNVELLITGGSGFIGTHLVNSLSSIYSITNLGRNKNPMCSNIYWDLKTRLDDITVPHPYTVIHCASIVNSNSADIYEYIDVNVKSTIDLLEFCVKNSVKKFIFLSSGGIYGYSKKPLSEFSTCNPEGIYLLSKYFSEKVCELYKDKLDVVILRPFFPYGEGQKGRLISNLFYDILNNNTILLNKNGNPKINPIYISDLIDIIKQFVENDVSGIFNVCGDDIISIEELCKVISRISGKKNLRFFYKETDVEDLVGINSHLCSTLNYKLNTNLEQGLNYYFKWLKTLGK</sequence>
<dbReference type="SUPFAM" id="SSF51735">
    <property type="entry name" value="NAD(P)-binding Rossmann-fold domains"/>
    <property type="match status" value="1"/>
</dbReference>
<evidence type="ECO:0000313" key="3">
    <source>
        <dbReference type="Proteomes" id="UP000663802"/>
    </source>
</evidence>
<dbReference type="InterPro" id="IPR050177">
    <property type="entry name" value="Lipid_A_modif_metabolic_enz"/>
</dbReference>
<accession>A0ABQ1EFC0</accession>
<dbReference type="PANTHER" id="PTHR43245:SF13">
    <property type="entry name" value="UDP-D-APIOSE_UDP-D-XYLOSE SYNTHASE 2"/>
    <property type="match status" value="1"/>
</dbReference>
<dbReference type="RefSeq" id="WP_206871804.1">
    <property type="nucleotide sequence ID" value="NZ_BMBA01000005.1"/>
</dbReference>
<feature type="domain" description="NAD-dependent epimerase/dehydratase" evidence="1">
    <location>
        <begin position="9"/>
        <end position="220"/>
    </location>
</feature>
<proteinExistence type="predicted"/>
<evidence type="ECO:0000313" key="2">
    <source>
        <dbReference type="EMBL" id="GFZ33520.1"/>
    </source>
</evidence>
<dbReference type="PANTHER" id="PTHR43245">
    <property type="entry name" value="BIFUNCTIONAL POLYMYXIN RESISTANCE PROTEIN ARNA"/>
    <property type="match status" value="1"/>
</dbReference>
<comment type="caution">
    <text evidence="2">The sequence shown here is derived from an EMBL/GenBank/DDBJ whole genome shotgun (WGS) entry which is preliminary data.</text>
</comment>
<dbReference type="Proteomes" id="UP000663802">
    <property type="component" value="Unassembled WGS sequence"/>
</dbReference>
<protein>
    <submittedName>
        <fullName evidence="2">dTDP-4-dehydrorhamnose 3,5-epimerase</fullName>
    </submittedName>
</protein>
<reference evidence="2 3" key="1">
    <citation type="journal article" date="2021" name="Int. J. Syst. Evol. Microbiol.">
        <title>Clostridium zeae sp. nov., isolated from corn silage.</title>
        <authorList>
            <person name="Kobayashi H."/>
            <person name="Tanizawa Y."/>
            <person name="Yagura M."/>
            <person name="Sakamoto M."/>
            <person name="Ohkuma M."/>
            <person name="Tohno M."/>
        </authorList>
    </citation>
    <scope>NUCLEOTIDE SEQUENCE [LARGE SCALE GENOMIC DNA]</scope>
    <source>
        <strain evidence="2 3">CSC2</strain>
    </source>
</reference>
<dbReference type="EMBL" id="BMBA01000005">
    <property type="protein sequence ID" value="GFZ33520.1"/>
    <property type="molecule type" value="Genomic_DNA"/>
</dbReference>
<dbReference type="Pfam" id="PF01370">
    <property type="entry name" value="Epimerase"/>
    <property type="match status" value="1"/>
</dbReference>
<dbReference type="InterPro" id="IPR001509">
    <property type="entry name" value="Epimerase_deHydtase"/>
</dbReference>
<evidence type="ECO:0000259" key="1">
    <source>
        <dbReference type="Pfam" id="PF01370"/>
    </source>
</evidence>
<dbReference type="Gene3D" id="3.40.50.720">
    <property type="entry name" value="NAD(P)-binding Rossmann-like Domain"/>
    <property type="match status" value="1"/>
</dbReference>
<gene>
    <name evidence="2" type="ORF">CSC2_40460</name>
</gene>
<dbReference type="InterPro" id="IPR036291">
    <property type="entry name" value="NAD(P)-bd_dom_sf"/>
</dbReference>
<name>A0ABQ1EFC0_9CLOT</name>
<organism evidence="2 3">
    <name type="scientific">Clostridium zeae</name>
    <dbReference type="NCBI Taxonomy" id="2759022"/>
    <lineage>
        <taxon>Bacteria</taxon>
        <taxon>Bacillati</taxon>
        <taxon>Bacillota</taxon>
        <taxon>Clostridia</taxon>
        <taxon>Eubacteriales</taxon>
        <taxon>Clostridiaceae</taxon>
        <taxon>Clostridium</taxon>
    </lineage>
</organism>